<proteinExistence type="predicted"/>
<accession>A0A1I7WA05</accession>
<keyword evidence="1" id="KW-1185">Reference proteome</keyword>
<evidence type="ECO:0000313" key="2">
    <source>
        <dbReference type="WBParaSite" id="Hba_01506"/>
    </source>
</evidence>
<reference evidence="2" key="1">
    <citation type="submission" date="2016-11" db="UniProtKB">
        <authorList>
            <consortium name="WormBaseParasite"/>
        </authorList>
    </citation>
    <scope>IDENTIFICATION</scope>
</reference>
<evidence type="ECO:0000313" key="1">
    <source>
        <dbReference type="Proteomes" id="UP000095283"/>
    </source>
</evidence>
<protein>
    <submittedName>
        <fullName evidence="2">Ovule protein</fullName>
    </submittedName>
</protein>
<dbReference type="AlphaFoldDB" id="A0A1I7WA05"/>
<sequence length="70" mass="8308">MVVLFLLYTTFEPKYTEPKFIGMARIRVYRKSYFFSYHTETHSLKECLFTIPLGVVGCLKKTKHLNMLIN</sequence>
<name>A0A1I7WA05_HETBA</name>
<dbReference type="WBParaSite" id="Hba_01506">
    <property type="protein sequence ID" value="Hba_01506"/>
    <property type="gene ID" value="Hba_01506"/>
</dbReference>
<dbReference type="Proteomes" id="UP000095283">
    <property type="component" value="Unplaced"/>
</dbReference>
<organism evidence="1 2">
    <name type="scientific">Heterorhabditis bacteriophora</name>
    <name type="common">Entomopathogenic nematode worm</name>
    <dbReference type="NCBI Taxonomy" id="37862"/>
    <lineage>
        <taxon>Eukaryota</taxon>
        <taxon>Metazoa</taxon>
        <taxon>Ecdysozoa</taxon>
        <taxon>Nematoda</taxon>
        <taxon>Chromadorea</taxon>
        <taxon>Rhabditida</taxon>
        <taxon>Rhabditina</taxon>
        <taxon>Rhabditomorpha</taxon>
        <taxon>Strongyloidea</taxon>
        <taxon>Heterorhabditidae</taxon>
        <taxon>Heterorhabditis</taxon>
    </lineage>
</organism>